<proteinExistence type="predicted"/>
<organism evidence="1">
    <name type="scientific">Anguilla anguilla</name>
    <name type="common">European freshwater eel</name>
    <name type="synonym">Muraena anguilla</name>
    <dbReference type="NCBI Taxonomy" id="7936"/>
    <lineage>
        <taxon>Eukaryota</taxon>
        <taxon>Metazoa</taxon>
        <taxon>Chordata</taxon>
        <taxon>Craniata</taxon>
        <taxon>Vertebrata</taxon>
        <taxon>Euteleostomi</taxon>
        <taxon>Actinopterygii</taxon>
        <taxon>Neopterygii</taxon>
        <taxon>Teleostei</taxon>
        <taxon>Anguilliformes</taxon>
        <taxon>Anguillidae</taxon>
        <taxon>Anguilla</taxon>
    </lineage>
</organism>
<dbReference type="EMBL" id="GBXM01078314">
    <property type="protein sequence ID" value="JAH30263.1"/>
    <property type="molecule type" value="Transcribed_RNA"/>
</dbReference>
<reference evidence="1" key="1">
    <citation type="submission" date="2014-11" db="EMBL/GenBank/DDBJ databases">
        <authorList>
            <person name="Amaro Gonzalez C."/>
        </authorList>
    </citation>
    <scope>NUCLEOTIDE SEQUENCE</scope>
</reference>
<sequence length="15" mass="1838">MFILKMRFLSCPRPV</sequence>
<name>A0A0E9RPJ0_ANGAN</name>
<reference evidence="1" key="2">
    <citation type="journal article" date="2015" name="Fish Shellfish Immunol.">
        <title>Early steps in the European eel (Anguilla anguilla)-Vibrio vulnificus interaction in the gills: Role of the RtxA13 toxin.</title>
        <authorList>
            <person name="Callol A."/>
            <person name="Pajuelo D."/>
            <person name="Ebbesson L."/>
            <person name="Teles M."/>
            <person name="MacKenzie S."/>
            <person name="Amaro C."/>
        </authorList>
    </citation>
    <scope>NUCLEOTIDE SEQUENCE</scope>
</reference>
<protein>
    <submittedName>
        <fullName evidence="1">Uncharacterized protein</fullName>
    </submittedName>
</protein>
<evidence type="ECO:0000313" key="1">
    <source>
        <dbReference type="EMBL" id="JAH30263.1"/>
    </source>
</evidence>
<accession>A0A0E9RPJ0</accession>